<dbReference type="PROSITE" id="PS00211">
    <property type="entry name" value="ABC_TRANSPORTER_1"/>
    <property type="match status" value="1"/>
</dbReference>
<feature type="domain" description="ABC transporter" evidence="10">
    <location>
        <begin position="7"/>
        <end position="244"/>
    </location>
</feature>
<dbReference type="CDD" id="cd03215">
    <property type="entry name" value="ABC_Carb_Monos_II"/>
    <property type="match status" value="1"/>
</dbReference>
<dbReference type="InterPro" id="IPR003439">
    <property type="entry name" value="ABC_transporter-like_ATP-bd"/>
</dbReference>
<evidence type="ECO:0000256" key="6">
    <source>
        <dbReference type="ARBA" id="ARBA00022741"/>
    </source>
</evidence>
<evidence type="ECO:0000256" key="9">
    <source>
        <dbReference type="ARBA" id="ARBA00023136"/>
    </source>
</evidence>
<dbReference type="InterPro" id="IPR017871">
    <property type="entry name" value="ABC_transporter-like_CS"/>
</dbReference>
<evidence type="ECO:0000256" key="2">
    <source>
        <dbReference type="ARBA" id="ARBA00022448"/>
    </source>
</evidence>
<dbReference type="Pfam" id="PF00005">
    <property type="entry name" value="ABC_tran"/>
    <property type="match status" value="2"/>
</dbReference>
<evidence type="ECO:0000256" key="4">
    <source>
        <dbReference type="ARBA" id="ARBA00022597"/>
    </source>
</evidence>
<dbReference type="EMBL" id="OBEK01000002">
    <property type="protein sequence ID" value="SNZ10585.1"/>
    <property type="molecule type" value="Genomic_DNA"/>
</dbReference>
<dbReference type="FunFam" id="3.40.50.300:FF:000127">
    <property type="entry name" value="Ribose import ATP-binding protein RbsA"/>
    <property type="match status" value="1"/>
</dbReference>
<dbReference type="Gene3D" id="3.40.50.300">
    <property type="entry name" value="P-loop containing nucleotide triphosphate hydrolases"/>
    <property type="match status" value="2"/>
</dbReference>
<dbReference type="AlphaFoldDB" id="A0A285NM97"/>
<evidence type="ECO:0000259" key="10">
    <source>
        <dbReference type="PROSITE" id="PS50893"/>
    </source>
</evidence>
<dbReference type="InterPro" id="IPR050107">
    <property type="entry name" value="ABC_carbohydrate_import_ATPase"/>
</dbReference>
<reference evidence="12" key="1">
    <citation type="submission" date="2017-09" db="EMBL/GenBank/DDBJ databases">
        <authorList>
            <person name="Varghese N."/>
            <person name="Submissions S."/>
        </authorList>
    </citation>
    <scope>NUCLEOTIDE SEQUENCE [LARGE SCALE GENOMIC DNA]</scope>
    <source>
        <strain evidence="12">CGMCC 1.8913</strain>
    </source>
</reference>
<keyword evidence="3" id="KW-1003">Cell membrane</keyword>
<dbReference type="GO" id="GO:0005886">
    <property type="term" value="C:plasma membrane"/>
    <property type="evidence" value="ECO:0007669"/>
    <property type="project" value="UniProtKB-SubCell"/>
</dbReference>
<dbReference type="PANTHER" id="PTHR43790">
    <property type="entry name" value="CARBOHYDRATE TRANSPORT ATP-BINDING PROTEIN MG119-RELATED"/>
    <property type="match status" value="1"/>
</dbReference>
<keyword evidence="12" id="KW-1185">Reference proteome</keyword>
<name>A0A285NM97_9BACI</name>
<dbReference type="STRING" id="586416.GZ22_08865"/>
<dbReference type="GO" id="GO:0016887">
    <property type="term" value="F:ATP hydrolysis activity"/>
    <property type="evidence" value="ECO:0007669"/>
    <property type="project" value="InterPro"/>
</dbReference>
<keyword evidence="7 11" id="KW-0067">ATP-binding</keyword>
<keyword evidence="4" id="KW-0762">Sugar transport</keyword>
<evidence type="ECO:0000256" key="1">
    <source>
        <dbReference type="ARBA" id="ARBA00004202"/>
    </source>
</evidence>
<dbReference type="SUPFAM" id="SSF52540">
    <property type="entry name" value="P-loop containing nucleoside triphosphate hydrolases"/>
    <property type="match status" value="2"/>
</dbReference>
<keyword evidence="2" id="KW-0813">Transport</keyword>
<dbReference type="InterPro" id="IPR003593">
    <property type="entry name" value="AAA+_ATPase"/>
</dbReference>
<organism evidence="11 12">
    <name type="scientific">Terribacillus aidingensis</name>
    <dbReference type="NCBI Taxonomy" id="586416"/>
    <lineage>
        <taxon>Bacteria</taxon>
        <taxon>Bacillati</taxon>
        <taxon>Bacillota</taxon>
        <taxon>Bacilli</taxon>
        <taxon>Bacillales</taxon>
        <taxon>Bacillaceae</taxon>
        <taxon>Terribacillus</taxon>
    </lineage>
</organism>
<keyword evidence="9" id="KW-0472">Membrane</keyword>
<keyword evidence="8" id="KW-1278">Translocase</keyword>
<evidence type="ECO:0000313" key="12">
    <source>
        <dbReference type="Proteomes" id="UP000219356"/>
    </source>
</evidence>
<dbReference type="CDD" id="cd03216">
    <property type="entry name" value="ABC_Carb_Monos_I"/>
    <property type="match status" value="1"/>
</dbReference>
<protein>
    <submittedName>
        <fullName evidence="11">Monosaccharide ABC transporter ATP-binding protein, CUT2 family</fullName>
    </submittedName>
</protein>
<evidence type="ECO:0000313" key="11">
    <source>
        <dbReference type="EMBL" id="SNZ10585.1"/>
    </source>
</evidence>
<dbReference type="PANTHER" id="PTHR43790:SF3">
    <property type="entry name" value="D-ALLOSE IMPORT ATP-BINDING PROTEIN ALSA-RELATED"/>
    <property type="match status" value="1"/>
</dbReference>
<evidence type="ECO:0000256" key="5">
    <source>
        <dbReference type="ARBA" id="ARBA00022737"/>
    </source>
</evidence>
<proteinExistence type="predicted"/>
<evidence type="ECO:0000256" key="3">
    <source>
        <dbReference type="ARBA" id="ARBA00022475"/>
    </source>
</evidence>
<accession>A0A285NM97</accession>
<evidence type="ECO:0000256" key="8">
    <source>
        <dbReference type="ARBA" id="ARBA00022967"/>
    </source>
</evidence>
<dbReference type="InterPro" id="IPR027417">
    <property type="entry name" value="P-loop_NTPase"/>
</dbReference>
<dbReference type="GO" id="GO:0005524">
    <property type="term" value="F:ATP binding"/>
    <property type="evidence" value="ECO:0007669"/>
    <property type="project" value="UniProtKB-KW"/>
</dbReference>
<dbReference type="Proteomes" id="UP000219356">
    <property type="component" value="Unassembled WGS sequence"/>
</dbReference>
<dbReference type="PROSITE" id="PS50893">
    <property type="entry name" value="ABC_TRANSPORTER_2"/>
    <property type="match status" value="2"/>
</dbReference>
<feature type="domain" description="ABC transporter" evidence="10">
    <location>
        <begin position="254"/>
        <end position="498"/>
    </location>
</feature>
<sequence length="505" mass="56063">MLNEFVLELEGITKAFPGVKALDNMQFQLKKGEIHALMGENGAGKSTFIKIITGVHEPTEGDMYLFGEKISFKNPNDAEKMGIAAIYQHVTSYPDLSVTENIFMNHEIRHPTWKTLNWREMHKQARELLCELGSSIDPKAQMNTLSVAQQQIIEIAKAISTKAKIIIMDEPTAALTARESEELYRITEKLRDEGTSIIFISHRFEDMYRLASRVTVLRDSKNIGTWNVDEISNDKLIVAMVGREINQIFPDKKMSAGDTVLEVKSLSNLGDFEDISFSVKSGEILGMTGLVGAGRTEVCQAIFGITRFEKGEILLDGSPVKSRSPQEAMQNGIGYLAEDRLEQGLVVNWSIEKNITLANLSELSSYTWLHRAKEKEQAKTFGEKVQIKATSIFDTVHSLSGGNQQKVAVAKLLTKDLKVILLDEPTKGVDIGAKAAIYEIVRQLAEAGYAVLFVSSEMPEILGMSDRILVMKEGRIAAEFVNRGVTQEMILEAAMGEEPVQKKSG</sequence>
<gene>
    <name evidence="11" type="ORF">SAMN05421503_1800</name>
</gene>
<comment type="subcellular location">
    <subcellularLocation>
        <location evidence="1">Cell membrane</location>
        <topology evidence="1">Peripheral membrane protein</topology>
    </subcellularLocation>
</comment>
<evidence type="ECO:0000256" key="7">
    <source>
        <dbReference type="ARBA" id="ARBA00022840"/>
    </source>
</evidence>
<dbReference type="SMART" id="SM00382">
    <property type="entry name" value="AAA"/>
    <property type="match status" value="2"/>
</dbReference>
<keyword evidence="6" id="KW-0547">Nucleotide-binding</keyword>
<dbReference type="RefSeq" id="WP_245864730.1">
    <property type="nucleotide sequence ID" value="NZ_OBEK01000002.1"/>
</dbReference>
<keyword evidence="5" id="KW-0677">Repeat</keyword>